<proteinExistence type="predicted"/>
<gene>
    <name evidence="2" type="ORF">O181_070471</name>
</gene>
<feature type="compositionally biased region" description="Basic and acidic residues" evidence="1">
    <location>
        <begin position="43"/>
        <end position="58"/>
    </location>
</feature>
<feature type="compositionally biased region" description="Pro residues" evidence="1">
    <location>
        <begin position="24"/>
        <end position="34"/>
    </location>
</feature>
<comment type="caution">
    <text evidence="2">The sequence shown here is derived from an EMBL/GenBank/DDBJ whole genome shotgun (WGS) entry which is preliminary data.</text>
</comment>
<protein>
    <submittedName>
        <fullName evidence="2">Uncharacterized protein</fullName>
    </submittedName>
</protein>
<evidence type="ECO:0000256" key="1">
    <source>
        <dbReference type="SAM" id="MobiDB-lite"/>
    </source>
</evidence>
<organism evidence="2 3">
    <name type="scientific">Austropuccinia psidii MF-1</name>
    <dbReference type="NCBI Taxonomy" id="1389203"/>
    <lineage>
        <taxon>Eukaryota</taxon>
        <taxon>Fungi</taxon>
        <taxon>Dikarya</taxon>
        <taxon>Basidiomycota</taxon>
        <taxon>Pucciniomycotina</taxon>
        <taxon>Pucciniomycetes</taxon>
        <taxon>Pucciniales</taxon>
        <taxon>Sphaerophragmiaceae</taxon>
        <taxon>Austropuccinia</taxon>
    </lineage>
</organism>
<dbReference type="AlphaFoldDB" id="A0A9Q3I5P5"/>
<name>A0A9Q3I5P5_9BASI</name>
<dbReference type="EMBL" id="AVOT02036280">
    <property type="protein sequence ID" value="MBW0530756.1"/>
    <property type="molecule type" value="Genomic_DNA"/>
</dbReference>
<dbReference type="Proteomes" id="UP000765509">
    <property type="component" value="Unassembled WGS sequence"/>
</dbReference>
<accession>A0A9Q3I5P5</accession>
<evidence type="ECO:0000313" key="2">
    <source>
        <dbReference type="EMBL" id="MBW0530756.1"/>
    </source>
</evidence>
<reference evidence="2" key="1">
    <citation type="submission" date="2021-03" db="EMBL/GenBank/DDBJ databases">
        <title>Draft genome sequence of rust myrtle Austropuccinia psidii MF-1, a brazilian biotype.</title>
        <authorList>
            <person name="Quecine M.C."/>
            <person name="Pachon D.M.R."/>
            <person name="Bonatelli M.L."/>
            <person name="Correr F.H."/>
            <person name="Franceschini L.M."/>
            <person name="Leite T.F."/>
            <person name="Margarido G.R.A."/>
            <person name="Almeida C.A."/>
            <person name="Ferrarezi J.A."/>
            <person name="Labate C.A."/>
        </authorList>
    </citation>
    <scope>NUCLEOTIDE SEQUENCE</scope>
    <source>
        <strain evidence="2">MF-1</strain>
    </source>
</reference>
<keyword evidence="3" id="KW-1185">Reference proteome</keyword>
<feature type="compositionally biased region" description="Low complexity" evidence="1">
    <location>
        <begin position="12"/>
        <end position="23"/>
    </location>
</feature>
<sequence>MPVGSTPPLSPSPCVSSPFTSTPVPSPEIPPIAPENPDSSSPHSHDEARQEFTDDSLSHHPQINQPNLVGASPISPHDFLCGCGSSK</sequence>
<feature type="region of interest" description="Disordered" evidence="1">
    <location>
        <begin position="1"/>
        <end position="75"/>
    </location>
</feature>
<evidence type="ECO:0000313" key="3">
    <source>
        <dbReference type="Proteomes" id="UP000765509"/>
    </source>
</evidence>